<reference evidence="1 2" key="1">
    <citation type="journal article" date="2010" name="ChemBioChem">
        <title>Cloning and characterization of the biosynthetic gene cluster of 16-membered macrolide antibiotic FD-891: involvement of a dual functional cytochrome P450 monooxygenase catalyzing epoxidation and hydroxylation.</title>
        <authorList>
            <person name="Kudo F."/>
            <person name="Motegi A."/>
            <person name="Mizoue K."/>
            <person name="Eguchi T."/>
        </authorList>
    </citation>
    <scope>NUCLEOTIDE SEQUENCE [LARGE SCALE GENOMIC DNA]</scope>
    <source>
        <strain evidence="1 2">A-8890</strain>
    </source>
</reference>
<dbReference type="RefSeq" id="WP_286256758.1">
    <property type="nucleotide sequence ID" value="NZ_AP018448.1"/>
</dbReference>
<dbReference type="Proteomes" id="UP001321542">
    <property type="component" value="Chromosome"/>
</dbReference>
<proteinExistence type="predicted"/>
<gene>
    <name evidence="1" type="ORF">SGFS_077970</name>
</gene>
<organism evidence="1 2">
    <name type="scientific">Streptomyces graminofaciens</name>
    <dbReference type="NCBI Taxonomy" id="68212"/>
    <lineage>
        <taxon>Bacteria</taxon>
        <taxon>Bacillati</taxon>
        <taxon>Actinomycetota</taxon>
        <taxon>Actinomycetes</taxon>
        <taxon>Kitasatosporales</taxon>
        <taxon>Streptomycetaceae</taxon>
        <taxon>Streptomyces</taxon>
    </lineage>
</organism>
<protein>
    <submittedName>
        <fullName evidence="1">Uncharacterized protein</fullName>
    </submittedName>
</protein>
<evidence type="ECO:0000313" key="2">
    <source>
        <dbReference type="Proteomes" id="UP001321542"/>
    </source>
</evidence>
<name>A0ABM7FJ22_9ACTN</name>
<evidence type="ECO:0000313" key="1">
    <source>
        <dbReference type="EMBL" id="BBC36503.1"/>
    </source>
</evidence>
<keyword evidence="2" id="KW-1185">Reference proteome</keyword>
<reference evidence="1 2" key="2">
    <citation type="journal article" date="2023" name="ChemBioChem">
        <title>Acyltransferase Domain Exchange between Two Independent Type I Polyketide Synthases in the Same Producer Strain of Macrolide Antibiotics.</title>
        <authorList>
            <person name="Kudo F."/>
            <person name="Kishikawa K."/>
            <person name="Tsuboi K."/>
            <person name="Kido T."/>
            <person name="Usui T."/>
            <person name="Hashimoto J."/>
            <person name="Shin-Ya K."/>
            <person name="Miyanaga A."/>
            <person name="Eguchi T."/>
        </authorList>
    </citation>
    <scope>NUCLEOTIDE SEQUENCE [LARGE SCALE GENOMIC DNA]</scope>
    <source>
        <strain evidence="1 2">A-8890</strain>
    </source>
</reference>
<sequence length="85" mass="9093">MHLEAHPGGRGELPDLGHEHRVRQGLGQYAALLPVQGDRVQPLRPAGESGLGALALAVGRGWPEPDRAVLLAGVALTTCCWRAWR</sequence>
<accession>A0ABM7FJ22</accession>
<dbReference type="EMBL" id="AP018448">
    <property type="protein sequence ID" value="BBC36503.1"/>
    <property type="molecule type" value="Genomic_DNA"/>
</dbReference>